<dbReference type="PANTHER" id="PTHR12558:SF13">
    <property type="entry name" value="CELL DIVISION CYCLE PROTEIN 27 HOMOLOG"/>
    <property type="match status" value="1"/>
</dbReference>
<keyword evidence="4" id="KW-1185">Reference proteome</keyword>
<feature type="signal peptide" evidence="2">
    <location>
        <begin position="1"/>
        <end position="21"/>
    </location>
</feature>
<sequence>MRKVSILAATMLLAFTGSALAADKCPIDARQSKAVGESTGRKVQKSFEAYQAGNIDEAISVLLEASPKGDFDVAYVARMLGNFYAEKGQMDKSIKYLKTAVDADVLGGVDHASTLRLYADLLLQEKKYKEAISYYRKWMDFSCKTDATVYRRIAIAYTELKQWEDALKTVNEGIKLSDKPDKGLYQLKFQALFSMKKYKEAVGVLEVMVPLFPEDKRLWVQLAQLYLLIEDYDKALDTYEIAYQGEFLESADNFVRLSQLLGSKGNPHRGAVLLEKNIKAGVVPKDEKNFSILAGLYHQAKDLTQAAAAYGQAAELAKSGGGKLYLKQGRLLSLDQKYSAAVGVLEKALEAGIDNPGEAQFELALAYLNLKNYKSAYKYAQLASNDSKTAKTAKSYMSYIKDKAKLHNVSI</sequence>
<dbReference type="SMART" id="SM00028">
    <property type="entry name" value="TPR"/>
    <property type="match status" value="5"/>
</dbReference>
<dbReference type="Pfam" id="PF13424">
    <property type="entry name" value="TPR_12"/>
    <property type="match status" value="1"/>
</dbReference>
<dbReference type="PROSITE" id="PS50005">
    <property type="entry name" value="TPR"/>
    <property type="match status" value="1"/>
</dbReference>
<dbReference type="Proteomes" id="UP000662770">
    <property type="component" value="Chromosome"/>
</dbReference>
<proteinExistence type="predicted"/>
<reference evidence="3 4" key="1">
    <citation type="submission" date="2021-03" db="EMBL/GenBank/DDBJ databases">
        <title>Novel species identification of genus Shewanella.</title>
        <authorList>
            <person name="Liu G."/>
            <person name="Zhang Q."/>
        </authorList>
    </citation>
    <scope>NUCLEOTIDE SEQUENCE [LARGE SCALE GENOMIC DNA]</scope>
    <source>
        <strain evidence="3 4">FJAT-51800</strain>
    </source>
</reference>
<evidence type="ECO:0000313" key="4">
    <source>
        <dbReference type="Proteomes" id="UP000662770"/>
    </source>
</evidence>
<evidence type="ECO:0000256" key="2">
    <source>
        <dbReference type="SAM" id="SignalP"/>
    </source>
</evidence>
<dbReference type="Pfam" id="PF13432">
    <property type="entry name" value="TPR_16"/>
    <property type="match status" value="1"/>
</dbReference>
<evidence type="ECO:0000256" key="1">
    <source>
        <dbReference type="PROSITE-ProRule" id="PRU00339"/>
    </source>
</evidence>
<dbReference type="EMBL" id="CP071503">
    <property type="protein sequence ID" value="QSX34928.1"/>
    <property type="molecule type" value="Genomic_DNA"/>
</dbReference>
<accession>A0ABX7QWC0</accession>
<feature type="chain" id="PRO_5046091375" evidence="2">
    <location>
        <begin position="22"/>
        <end position="411"/>
    </location>
</feature>
<keyword evidence="1" id="KW-0802">TPR repeat</keyword>
<dbReference type="PANTHER" id="PTHR12558">
    <property type="entry name" value="CELL DIVISION CYCLE 16,23,27"/>
    <property type="match status" value="1"/>
</dbReference>
<protein>
    <submittedName>
        <fullName evidence="3">Tetratricopeptide repeat protein</fullName>
    </submittedName>
</protein>
<dbReference type="RefSeq" id="WP_207356125.1">
    <property type="nucleotide sequence ID" value="NZ_CP071503.1"/>
</dbReference>
<keyword evidence="2" id="KW-0732">Signal</keyword>
<name>A0ABX7QWC0_9GAMM</name>
<dbReference type="InterPro" id="IPR011990">
    <property type="entry name" value="TPR-like_helical_dom_sf"/>
</dbReference>
<evidence type="ECO:0000313" key="3">
    <source>
        <dbReference type="EMBL" id="QSX34928.1"/>
    </source>
</evidence>
<organism evidence="3 4">
    <name type="scientific">Shewanella avicenniae</name>
    <dbReference type="NCBI Taxonomy" id="2814294"/>
    <lineage>
        <taxon>Bacteria</taxon>
        <taxon>Pseudomonadati</taxon>
        <taxon>Pseudomonadota</taxon>
        <taxon>Gammaproteobacteria</taxon>
        <taxon>Alteromonadales</taxon>
        <taxon>Shewanellaceae</taxon>
        <taxon>Shewanella</taxon>
    </lineage>
</organism>
<dbReference type="Pfam" id="PF13181">
    <property type="entry name" value="TPR_8"/>
    <property type="match status" value="1"/>
</dbReference>
<dbReference type="InterPro" id="IPR019734">
    <property type="entry name" value="TPR_rpt"/>
</dbReference>
<feature type="repeat" description="TPR" evidence="1">
    <location>
        <begin position="147"/>
        <end position="180"/>
    </location>
</feature>
<dbReference type="SUPFAM" id="SSF48452">
    <property type="entry name" value="TPR-like"/>
    <property type="match status" value="2"/>
</dbReference>
<dbReference type="Gene3D" id="1.25.40.10">
    <property type="entry name" value="Tetratricopeptide repeat domain"/>
    <property type="match status" value="2"/>
</dbReference>
<gene>
    <name evidence="3" type="ORF">JYB87_06825</name>
</gene>